<proteinExistence type="predicted"/>
<sequence length="704" mass="76316">MAETKYDSWENTSTQSSKTFDDGTEFLQGMVFTASANYAITSIEVFITGTLGTAAVLTGEIYAIDGSDHPTGSALASGTLDVSDLNSVFVWKKVTFSSSYNLTSGTKYAIVLTHSTADNLLWRNAAGGGGYPDGNNVYSSDSGSSWITHTPDQNFKTYGTASTPVDMTYTKKLVAIANDEVWYESSAGTMAELTDANGNINIANPLSMFEAYGKIFIVNQSNLKIADFTNSKLHTTDILPAGVYPRHGTVIEATGGTASGAKMVVDYITDLDGDTYVYGQRITTETFQSGDVCTATIDEGAVSFTLDAAEVIGPHWYSWTTYGNAAKDDTTYGALPNKATIGCLYRGRPTISGNPEYPHQWYMMRQGNPFDALYGINDAQSAVAGHDADVGEIGDIVRALIPYKDDYLVFGCVNTMWLLTGDPAEGGSLNELDLTTGIFGAQSWCFDGEENLWFWGTNGIYKTKIPGKPICMSEIRLPNLIKAEAVNPSTHRISLNYDRRRAGIVIAITTLSDGSNSNYFYDLRTDGFFPESYPEECGVFSMYHYEAVDPDYRKLMVGCQDGYIRIFDEDAADDDIGASDEAIDSYVTFAPMPMSSDPRLTGKLTGLDIVSAGGATGGSQSDSDDIYFKVFTANVAEQIIEKLNADVNPNISGTIKAPGRQRGSSIKRKVKGIYAGIKIGNNTAAETWAFEQLMLDFKPAGRFK</sequence>
<comment type="caution">
    <text evidence="1">The sequence shown here is derived from an EMBL/GenBank/DDBJ whole genome shotgun (WGS) entry which is preliminary data.</text>
</comment>
<dbReference type="AlphaFoldDB" id="A0A0F9WGG0"/>
<organism evidence="1">
    <name type="scientific">marine sediment metagenome</name>
    <dbReference type="NCBI Taxonomy" id="412755"/>
    <lineage>
        <taxon>unclassified sequences</taxon>
        <taxon>metagenomes</taxon>
        <taxon>ecological metagenomes</taxon>
    </lineage>
</organism>
<name>A0A0F9WGG0_9ZZZZ</name>
<reference evidence="1" key="1">
    <citation type="journal article" date="2015" name="Nature">
        <title>Complex archaea that bridge the gap between prokaryotes and eukaryotes.</title>
        <authorList>
            <person name="Spang A."/>
            <person name="Saw J.H."/>
            <person name="Jorgensen S.L."/>
            <person name="Zaremba-Niedzwiedzka K."/>
            <person name="Martijn J."/>
            <person name="Lind A.E."/>
            <person name="van Eijk R."/>
            <person name="Schleper C."/>
            <person name="Guy L."/>
            <person name="Ettema T.J."/>
        </authorList>
    </citation>
    <scope>NUCLEOTIDE SEQUENCE</scope>
</reference>
<dbReference type="EMBL" id="LAZR01000278">
    <property type="protein sequence ID" value="KKN77438.1"/>
    <property type="molecule type" value="Genomic_DNA"/>
</dbReference>
<evidence type="ECO:0000313" key="1">
    <source>
        <dbReference type="EMBL" id="KKN77438.1"/>
    </source>
</evidence>
<gene>
    <name evidence="1" type="ORF">LCGC14_0359970</name>
</gene>
<protein>
    <submittedName>
        <fullName evidence="1">Uncharacterized protein</fullName>
    </submittedName>
</protein>
<accession>A0A0F9WGG0</accession>